<dbReference type="AlphaFoldDB" id="A0ABD0KY60"/>
<accession>A0ABD0KY60</accession>
<name>A0ABD0KY60_9CAEN</name>
<reference evidence="1 2" key="1">
    <citation type="journal article" date="2023" name="Sci. Data">
        <title>Genome assembly of the Korean intertidal mud-creeper Batillaria attramentaria.</title>
        <authorList>
            <person name="Patra A.K."/>
            <person name="Ho P.T."/>
            <person name="Jun S."/>
            <person name="Lee S.J."/>
            <person name="Kim Y."/>
            <person name="Won Y.J."/>
        </authorList>
    </citation>
    <scope>NUCLEOTIDE SEQUENCE [LARGE SCALE GENOMIC DNA]</scope>
    <source>
        <strain evidence="1">Wonlab-2016</strain>
    </source>
</reference>
<evidence type="ECO:0000313" key="1">
    <source>
        <dbReference type="EMBL" id="KAK7492149.1"/>
    </source>
</evidence>
<evidence type="ECO:0000313" key="2">
    <source>
        <dbReference type="Proteomes" id="UP001519460"/>
    </source>
</evidence>
<comment type="caution">
    <text evidence="1">The sequence shown here is derived from an EMBL/GenBank/DDBJ whole genome shotgun (WGS) entry which is preliminary data.</text>
</comment>
<organism evidence="1 2">
    <name type="scientific">Batillaria attramentaria</name>
    <dbReference type="NCBI Taxonomy" id="370345"/>
    <lineage>
        <taxon>Eukaryota</taxon>
        <taxon>Metazoa</taxon>
        <taxon>Spiralia</taxon>
        <taxon>Lophotrochozoa</taxon>
        <taxon>Mollusca</taxon>
        <taxon>Gastropoda</taxon>
        <taxon>Caenogastropoda</taxon>
        <taxon>Sorbeoconcha</taxon>
        <taxon>Cerithioidea</taxon>
        <taxon>Batillariidae</taxon>
        <taxon>Batillaria</taxon>
    </lineage>
</organism>
<dbReference type="EMBL" id="JACVVK020000106">
    <property type="protein sequence ID" value="KAK7492149.1"/>
    <property type="molecule type" value="Genomic_DNA"/>
</dbReference>
<protein>
    <submittedName>
        <fullName evidence="1">Uncharacterized protein</fullName>
    </submittedName>
</protein>
<sequence>MVQVTNQMFHTLADDTCRLVSVSFALKSICSYWLFALQVQLCTLGDIQTETMIVFRQLGCGRLALLYGKQICVCVVGTGGQRGDTRSPPCVALTFPVKPNSPNKHYTATS</sequence>
<proteinExistence type="predicted"/>
<dbReference type="Proteomes" id="UP001519460">
    <property type="component" value="Unassembled WGS sequence"/>
</dbReference>
<gene>
    <name evidence="1" type="ORF">BaRGS_00016623</name>
</gene>
<keyword evidence="2" id="KW-1185">Reference proteome</keyword>